<dbReference type="PANTHER" id="PTHR13513:SF9">
    <property type="entry name" value="E3 UBIQUITIN-PROTEIN LIGASE UBR7-RELATED"/>
    <property type="match status" value="1"/>
</dbReference>
<dbReference type="VEuPathDB" id="FungiDB:DFL_009551"/>
<protein>
    <recommendedName>
        <fullName evidence="5">Zinc finger PHD-type domain-containing protein</fullName>
    </recommendedName>
</protein>
<keyword evidence="2" id="KW-0472">Membrane</keyword>
<name>A0A436ZRY8_ARTFL</name>
<sequence>MELETGNSPEEISISQTAQDYIDAQRQLEIEAREILPYSFDKDDHPAQGNSYNQNFRNLFCKSERYEAESELGTMYQCLLGDRCGEDWFHDRCILGLPSDGSADSGEDDSGDLQGFPDENSFEYFICWRCISTNSWLLKYAGTPGFLEPVICREDTVACREQSRVAIVSRKRKASAISSDDNAADADSETANRAGGPSMPAPESASAEANLTKPCKLPQREYPDLADKKVSLFLRSDFRGHLCRCVSCFENLKNHKCLLEEETTHEPPLDSDAGESTGHDSLLDAGEKALSTIDRIRAIEGVMAYNMLKEKVKEFLQPFAEEKRVVCQEDVKNPQAFLAISVDTGFIIRQIFGLRSCVSMIRMSTALSNPPKPGSSFRTDLQGGGVFESEQEARDGGAALDKPFAARFYTLAILVCVMVLALGRGYLGLEQ</sequence>
<dbReference type="STRING" id="97331.A0A436ZRY8"/>
<dbReference type="AlphaFoldDB" id="A0A436ZRY8"/>
<dbReference type="EMBL" id="SAEB01000012">
    <property type="protein sequence ID" value="RVD81700.1"/>
    <property type="molecule type" value="Genomic_DNA"/>
</dbReference>
<dbReference type="RefSeq" id="XP_067487244.1">
    <property type="nucleotide sequence ID" value="XM_067639456.1"/>
</dbReference>
<feature type="region of interest" description="Disordered" evidence="1">
    <location>
        <begin position="178"/>
        <end position="210"/>
    </location>
</feature>
<dbReference type="GO" id="GO:0008270">
    <property type="term" value="F:zinc ion binding"/>
    <property type="evidence" value="ECO:0007669"/>
    <property type="project" value="InterPro"/>
</dbReference>
<reference evidence="3 4" key="1">
    <citation type="submission" date="2019-01" db="EMBL/GenBank/DDBJ databases">
        <title>Intercellular communication is required for trap formation in the nematode-trapping fungus Duddingtonia flagrans.</title>
        <authorList>
            <person name="Youssar L."/>
            <person name="Wernet V."/>
            <person name="Hensel N."/>
            <person name="Hildebrandt H.-G."/>
            <person name="Fischer R."/>
        </authorList>
    </citation>
    <scope>NUCLEOTIDE SEQUENCE [LARGE SCALE GENOMIC DNA]</scope>
    <source>
        <strain evidence="3 4">CBS H-5679</strain>
    </source>
</reference>
<dbReference type="GO" id="GO:0005737">
    <property type="term" value="C:cytoplasm"/>
    <property type="evidence" value="ECO:0007669"/>
    <property type="project" value="TreeGrafter"/>
</dbReference>
<dbReference type="InterPro" id="IPR040204">
    <property type="entry name" value="UBR7"/>
</dbReference>
<evidence type="ECO:0000256" key="1">
    <source>
        <dbReference type="SAM" id="MobiDB-lite"/>
    </source>
</evidence>
<gene>
    <name evidence="3" type="ORF">DFL_009551</name>
</gene>
<keyword evidence="4" id="KW-1185">Reference proteome</keyword>
<evidence type="ECO:0008006" key="5">
    <source>
        <dbReference type="Google" id="ProtNLM"/>
    </source>
</evidence>
<evidence type="ECO:0000313" key="4">
    <source>
        <dbReference type="Proteomes" id="UP000283090"/>
    </source>
</evidence>
<dbReference type="OrthoDB" id="5795902at2759"/>
<comment type="caution">
    <text evidence="3">The sequence shown here is derived from an EMBL/GenBank/DDBJ whole genome shotgun (WGS) entry which is preliminary data.</text>
</comment>
<organism evidence="3 4">
    <name type="scientific">Arthrobotrys flagrans</name>
    <name type="common">Nematode-trapping fungus</name>
    <name type="synonym">Trichothecium flagrans</name>
    <dbReference type="NCBI Taxonomy" id="97331"/>
    <lineage>
        <taxon>Eukaryota</taxon>
        <taxon>Fungi</taxon>
        <taxon>Dikarya</taxon>
        <taxon>Ascomycota</taxon>
        <taxon>Pezizomycotina</taxon>
        <taxon>Orbiliomycetes</taxon>
        <taxon>Orbiliales</taxon>
        <taxon>Orbiliaceae</taxon>
        <taxon>Arthrobotrys</taxon>
    </lineage>
</organism>
<feature type="transmembrane region" description="Helical" evidence="2">
    <location>
        <begin position="408"/>
        <end position="427"/>
    </location>
</feature>
<proteinExistence type="predicted"/>
<dbReference type="Proteomes" id="UP000283090">
    <property type="component" value="Unassembled WGS sequence"/>
</dbReference>
<evidence type="ECO:0000256" key="2">
    <source>
        <dbReference type="SAM" id="Phobius"/>
    </source>
</evidence>
<keyword evidence="2" id="KW-1133">Transmembrane helix</keyword>
<evidence type="ECO:0000313" key="3">
    <source>
        <dbReference type="EMBL" id="RVD81700.1"/>
    </source>
</evidence>
<dbReference type="GO" id="GO:0061630">
    <property type="term" value="F:ubiquitin protein ligase activity"/>
    <property type="evidence" value="ECO:0007669"/>
    <property type="project" value="InterPro"/>
</dbReference>
<dbReference type="PANTHER" id="PTHR13513">
    <property type="entry name" value="E3 UBIQUITIN-PROTEIN LIGASE UBR7"/>
    <property type="match status" value="1"/>
</dbReference>
<dbReference type="GeneID" id="93591862"/>
<keyword evidence="2" id="KW-0812">Transmembrane</keyword>
<feature type="compositionally biased region" description="Low complexity" evidence="1">
    <location>
        <begin position="194"/>
        <end position="209"/>
    </location>
</feature>
<accession>A0A436ZRY8</accession>